<reference evidence="2 3" key="1">
    <citation type="submission" date="2021-11" db="EMBL/GenBank/DDBJ databases">
        <title>Draft genome sequence of Actinomycetospora sp. SF1 isolated from the rhizosphere soil.</title>
        <authorList>
            <person name="Duangmal K."/>
            <person name="Chantavorakit T."/>
        </authorList>
    </citation>
    <scope>NUCLEOTIDE SEQUENCE [LARGE SCALE GENOMIC DNA]</scope>
    <source>
        <strain evidence="2 3">TBRC 5722</strain>
    </source>
</reference>
<keyword evidence="1" id="KW-0812">Transmembrane</keyword>
<gene>
    <name evidence="2" type="ORF">LQ327_01075</name>
</gene>
<name>A0ABS8P145_9PSEU</name>
<keyword evidence="1" id="KW-0472">Membrane</keyword>
<evidence type="ECO:0008006" key="4">
    <source>
        <dbReference type="Google" id="ProtNLM"/>
    </source>
</evidence>
<dbReference type="EMBL" id="JAJNDB010000001">
    <property type="protein sequence ID" value="MCD2191982.1"/>
    <property type="molecule type" value="Genomic_DNA"/>
</dbReference>
<accession>A0ABS8P145</accession>
<evidence type="ECO:0000256" key="1">
    <source>
        <dbReference type="SAM" id="Phobius"/>
    </source>
</evidence>
<keyword evidence="3" id="KW-1185">Reference proteome</keyword>
<keyword evidence="1" id="KW-1133">Transmembrane helix</keyword>
<organism evidence="2 3">
    <name type="scientific">Actinomycetospora endophytica</name>
    <dbReference type="NCBI Taxonomy" id="2291215"/>
    <lineage>
        <taxon>Bacteria</taxon>
        <taxon>Bacillati</taxon>
        <taxon>Actinomycetota</taxon>
        <taxon>Actinomycetes</taxon>
        <taxon>Pseudonocardiales</taxon>
        <taxon>Pseudonocardiaceae</taxon>
        <taxon>Actinomycetospora</taxon>
    </lineage>
</organism>
<feature type="transmembrane region" description="Helical" evidence="1">
    <location>
        <begin position="49"/>
        <end position="77"/>
    </location>
</feature>
<dbReference type="Proteomes" id="UP001199469">
    <property type="component" value="Unassembled WGS sequence"/>
</dbReference>
<feature type="transmembrane region" description="Helical" evidence="1">
    <location>
        <begin position="6"/>
        <end position="28"/>
    </location>
</feature>
<comment type="caution">
    <text evidence="2">The sequence shown here is derived from an EMBL/GenBank/DDBJ whole genome shotgun (WGS) entry which is preliminary data.</text>
</comment>
<protein>
    <recommendedName>
        <fullName evidence="4">DUF4190 domain-containing protein</fullName>
    </recommendedName>
</protein>
<evidence type="ECO:0000313" key="3">
    <source>
        <dbReference type="Proteomes" id="UP001199469"/>
    </source>
</evidence>
<evidence type="ECO:0000313" key="2">
    <source>
        <dbReference type="EMBL" id="MCD2191982.1"/>
    </source>
</evidence>
<proteinExistence type="predicted"/>
<sequence length="79" mass="7818">MKIEWAALGLVSVVSLAVGVVVVVLFALGAIGLSSRRRALDGGQNGRGLGVAMSTAVAGACFAAVAAILVYSLYIIAAA</sequence>
<dbReference type="RefSeq" id="WP_230729674.1">
    <property type="nucleotide sequence ID" value="NZ_JAJNDB010000001.1"/>
</dbReference>